<protein>
    <submittedName>
        <fullName evidence="3">Uncharacterized protein</fullName>
    </submittedName>
</protein>
<proteinExistence type="inferred from homology"/>
<organism evidence="3 4">
    <name type="scientific">Zingiber officinale</name>
    <name type="common">Ginger</name>
    <name type="synonym">Amomum zingiber</name>
    <dbReference type="NCBI Taxonomy" id="94328"/>
    <lineage>
        <taxon>Eukaryota</taxon>
        <taxon>Viridiplantae</taxon>
        <taxon>Streptophyta</taxon>
        <taxon>Embryophyta</taxon>
        <taxon>Tracheophyta</taxon>
        <taxon>Spermatophyta</taxon>
        <taxon>Magnoliopsida</taxon>
        <taxon>Liliopsida</taxon>
        <taxon>Zingiberales</taxon>
        <taxon>Zingiberaceae</taxon>
        <taxon>Zingiber</taxon>
    </lineage>
</organism>
<dbReference type="InterPro" id="IPR036291">
    <property type="entry name" value="NAD(P)-bd_dom_sf"/>
</dbReference>
<dbReference type="Pfam" id="PF00106">
    <property type="entry name" value="adh_short"/>
    <property type="match status" value="1"/>
</dbReference>
<dbReference type="EMBL" id="JACMSC010000014">
    <property type="protein sequence ID" value="KAG6489226.1"/>
    <property type="molecule type" value="Genomic_DNA"/>
</dbReference>
<evidence type="ECO:0000313" key="4">
    <source>
        <dbReference type="Proteomes" id="UP000734854"/>
    </source>
</evidence>
<reference evidence="3 4" key="1">
    <citation type="submission" date="2020-08" db="EMBL/GenBank/DDBJ databases">
        <title>Plant Genome Project.</title>
        <authorList>
            <person name="Zhang R.-G."/>
        </authorList>
    </citation>
    <scope>NUCLEOTIDE SEQUENCE [LARGE SCALE GENOMIC DNA]</scope>
    <source>
        <tissue evidence="3">Rhizome</tissue>
    </source>
</reference>
<dbReference type="PANTHER" id="PTHR48107">
    <property type="entry name" value="NADPH-DEPENDENT ALDEHYDE REDUCTASE-LIKE PROTEIN, CHLOROPLASTIC-RELATED"/>
    <property type="match status" value="1"/>
</dbReference>
<sequence length="89" mass="9221">MATDETVRLPLPGRVAIVTGASRGISRAISLHLTSLGARLVLCYASNAAQADLLAAQINSSSSTSPRAPLPLPPLPPPPLNDCTALYLF</sequence>
<dbReference type="Gene3D" id="3.40.50.720">
    <property type="entry name" value="NAD(P)-binding Rossmann-like Domain"/>
    <property type="match status" value="1"/>
</dbReference>
<dbReference type="PANTHER" id="PTHR48107:SF7">
    <property type="entry name" value="RE15974P"/>
    <property type="match status" value="1"/>
</dbReference>
<dbReference type="AlphaFoldDB" id="A0A8J5KM09"/>
<evidence type="ECO:0000313" key="3">
    <source>
        <dbReference type="EMBL" id="KAG6489226.1"/>
    </source>
</evidence>
<name>A0A8J5KM09_ZINOF</name>
<dbReference type="InterPro" id="IPR002347">
    <property type="entry name" value="SDR_fam"/>
</dbReference>
<evidence type="ECO:0000256" key="2">
    <source>
        <dbReference type="ARBA" id="ARBA00023002"/>
    </source>
</evidence>
<comment type="similarity">
    <text evidence="1">Belongs to the short-chain dehydrogenases/reductases (SDR) family.</text>
</comment>
<evidence type="ECO:0000256" key="1">
    <source>
        <dbReference type="ARBA" id="ARBA00006484"/>
    </source>
</evidence>
<dbReference type="SUPFAM" id="SSF51735">
    <property type="entry name" value="NAD(P)-binding Rossmann-fold domains"/>
    <property type="match status" value="1"/>
</dbReference>
<keyword evidence="4" id="KW-1185">Reference proteome</keyword>
<keyword evidence="2" id="KW-0560">Oxidoreductase</keyword>
<dbReference type="GO" id="GO:0016614">
    <property type="term" value="F:oxidoreductase activity, acting on CH-OH group of donors"/>
    <property type="evidence" value="ECO:0007669"/>
    <property type="project" value="UniProtKB-ARBA"/>
</dbReference>
<accession>A0A8J5KM09</accession>
<comment type="caution">
    <text evidence="3">The sequence shown here is derived from an EMBL/GenBank/DDBJ whole genome shotgun (WGS) entry which is preliminary data.</text>
</comment>
<dbReference type="Proteomes" id="UP000734854">
    <property type="component" value="Unassembled WGS sequence"/>
</dbReference>
<gene>
    <name evidence="3" type="ORF">ZIOFF_050488</name>
</gene>